<proteinExistence type="predicted"/>
<dbReference type="SUPFAM" id="SSF49899">
    <property type="entry name" value="Concanavalin A-like lectins/glucanases"/>
    <property type="match status" value="1"/>
</dbReference>
<evidence type="ECO:0000313" key="1">
    <source>
        <dbReference type="EMBL" id="GAG81322.1"/>
    </source>
</evidence>
<feature type="non-terminal residue" evidence="1">
    <location>
        <position position="315"/>
    </location>
</feature>
<organism evidence="1">
    <name type="scientific">marine sediment metagenome</name>
    <dbReference type="NCBI Taxonomy" id="412755"/>
    <lineage>
        <taxon>unclassified sequences</taxon>
        <taxon>metagenomes</taxon>
        <taxon>ecological metagenomes</taxon>
    </lineage>
</organism>
<feature type="non-terminal residue" evidence="1">
    <location>
        <position position="1"/>
    </location>
</feature>
<dbReference type="InterPro" id="IPR013320">
    <property type="entry name" value="ConA-like_dom_sf"/>
</dbReference>
<name>X1BJC7_9ZZZZ</name>
<reference evidence="1" key="1">
    <citation type="journal article" date="2014" name="Front. Microbiol.">
        <title>High frequency of phylogenetically diverse reductive dehalogenase-homologous genes in deep subseafloor sedimentary metagenomes.</title>
        <authorList>
            <person name="Kawai M."/>
            <person name="Futagami T."/>
            <person name="Toyoda A."/>
            <person name="Takaki Y."/>
            <person name="Nishi S."/>
            <person name="Hori S."/>
            <person name="Arai W."/>
            <person name="Tsubouchi T."/>
            <person name="Morono Y."/>
            <person name="Uchiyama I."/>
            <person name="Ito T."/>
            <person name="Fujiyama A."/>
            <person name="Inagaki F."/>
            <person name="Takami H."/>
        </authorList>
    </citation>
    <scope>NUCLEOTIDE SEQUENCE</scope>
    <source>
        <strain evidence="1">Expedition CK06-06</strain>
    </source>
</reference>
<sequence>SIDGGPFSNMVVFNSDDYNLLINTDGNHDVNIWLQDNAGNDTNIFIYSGLDKDNPTILSIDGNGLPWNSYPFNILFDVDFEPSGESNSVYRIDDGAWQDFNTGIPLAAFNNSSLKAIYKMNDASGGPVDSRNSNDMTVAQGSPNYEQTGQIGTSIETTSGNTVLITPSGGDFNFGDYSNPFSISLWIANWPLTTGPFFVSQGLENQQSIGIKLGGSSGANVTFRIEDETTTKIGGEFLHGVTPGASFNNFVFTYDGSGLLSGMNVYVDGIKTTMVLDVGDASISGSLDNGYGMIFGSSINSTDTGYTQFLNADWD</sequence>
<accession>X1BJC7</accession>
<dbReference type="Gene3D" id="2.60.120.200">
    <property type="match status" value="1"/>
</dbReference>
<protein>
    <recommendedName>
        <fullName evidence="2">LamG-like jellyroll fold domain-containing protein</fullName>
    </recommendedName>
</protein>
<evidence type="ECO:0008006" key="2">
    <source>
        <dbReference type="Google" id="ProtNLM"/>
    </source>
</evidence>
<gene>
    <name evidence="1" type="ORF">S01H4_29573</name>
</gene>
<dbReference type="AlphaFoldDB" id="X1BJC7"/>
<dbReference type="EMBL" id="BART01015191">
    <property type="protein sequence ID" value="GAG81322.1"/>
    <property type="molecule type" value="Genomic_DNA"/>
</dbReference>
<comment type="caution">
    <text evidence="1">The sequence shown here is derived from an EMBL/GenBank/DDBJ whole genome shotgun (WGS) entry which is preliminary data.</text>
</comment>